<evidence type="ECO:0000256" key="8">
    <source>
        <dbReference type="ARBA" id="ARBA00023136"/>
    </source>
</evidence>
<sequence>MADLTTAFNALLKGHEAPPTRTFGIDTADEFLKEAYRINSLIARLHSELRNLRQAYLSTAPARKTHLRTAASRSAPSQNVLTDRDREEIDANAKMTLRDLNARIRALEDAEQLRQNTEAALLRKRLSRGLGALGSWAAGDGARNEQATLEAAARQLGAHRESVVWFLRTRLQETARTQQRMMETRLTREMEKNRSVLAKARGPAAPVGLYNAANHGVGKPPVGSIPNGTGLSVREEEERKGPAVDTLTDDQKQLFEKGNQDMLKHLEGTLDKVRTAESSLIEIAELQNMLVNNLTTQSAHIDQLVADSFETTEGIGKGNKELKKSAGKASPARYTFFAAAGLCTVLVLWDLVI</sequence>
<dbReference type="PANTHER" id="PTHR15959">
    <property type="entry name" value="SYNTAXIN-18"/>
    <property type="match status" value="1"/>
</dbReference>
<dbReference type="GeneID" id="87841403"/>
<evidence type="ECO:0000256" key="1">
    <source>
        <dbReference type="ARBA" id="ARBA00004211"/>
    </source>
</evidence>
<evidence type="ECO:0000256" key="7">
    <source>
        <dbReference type="ARBA" id="ARBA00023054"/>
    </source>
</evidence>
<keyword evidence="3" id="KW-0813">Transport</keyword>
<gene>
    <name evidence="9" type="ORF">B0H64DRAFT_405563</name>
</gene>
<keyword evidence="7" id="KW-0175">Coiled coil</keyword>
<dbReference type="GO" id="GO:0005783">
    <property type="term" value="C:endoplasmic reticulum"/>
    <property type="evidence" value="ECO:0007669"/>
    <property type="project" value="TreeGrafter"/>
</dbReference>
<evidence type="ECO:0008006" key="11">
    <source>
        <dbReference type="Google" id="ProtNLM"/>
    </source>
</evidence>
<comment type="subcellular location">
    <subcellularLocation>
        <location evidence="1">Membrane</location>
        <topology evidence="1">Single-pass type IV membrane protein</topology>
    </subcellularLocation>
</comment>
<keyword evidence="6" id="KW-1133">Transmembrane helix</keyword>
<evidence type="ECO:0000313" key="10">
    <source>
        <dbReference type="Proteomes" id="UP001278766"/>
    </source>
</evidence>
<evidence type="ECO:0000256" key="3">
    <source>
        <dbReference type="ARBA" id="ARBA00022448"/>
    </source>
</evidence>
<dbReference type="EMBL" id="JAUEPN010000007">
    <property type="protein sequence ID" value="KAK3292069.1"/>
    <property type="molecule type" value="Genomic_DNA"/>
</dbReference>
<keyword evidence="4" id="KW-0812">Transmembrane</keyword>
<dbReference type="RefSeq" id="XP_062655583.1">
    <property type="nucleotide sequence ID" value="XM_062804455.1"/>
</dbReference>
<accession>A0AAE0LPD9</accession>
<organism evidence="9 10">
    <name type="scientific">Chaetomium fimeti</name>
    <dbReference type="NCBI Taxonomy" id="1854472"/>
    <lineage>
        <taxon>Eukaryota</taxon>
        <taxon>Fungi</taxon>
        <taxon>Dikarya</taxon>
        <taxon>Ascomycota</taxon>
        <taxon>Pezizomycotina</taxon>
        <taxon>Sordariomycetes</taxon>
        <taxon>Sordariomycetidae</taxon>
        <taxon>Sordariales</taxon>
        <taxon>Chaetomiaceae</taxon>
        <taxon>Chaetomium</taxon>
    </lineage>
</organism>
<dbReference type="GO" id="GO:0031201">
    <property type="term" value="C:SNARE complex"/>
    <property type="evidence" value="ECO:0007669"/>
    <property type="project" value="TreeGrafter"/>
</dbReference>
<protein>
    <recommendedName>
        <fullName evidence="11">SNARE-complex protein Syntaxin-18 N-terminal domain-containing protein</fullName>
    </recommendedName>
</protein>
<evidence type="ECO:0000256" key="2">
    <source>
        <dbReference type="ARBA" id="ARBA00009063"/>
    </source>
</evidence>
<proteinExistence type="inferred from homology"/>
<evidence type="ECO:0000256" key="5">
    <source>
        <dbReference type="ARBA" id="ARBA00022927"/>
    </source>
</evidence>
<name>A0AAE0LPD9_9PEZI</name>
<reference evidence="9" key="2">
    <citation type="submission" date="2023-06" db="EMBL/GenBank/DDBJ databases">
        <authorList>
            <consortium name="Lawrence Berkeley National Laboratory"/>
            <person name="Haridas S."/>
            <person name="Hensen N."/>
            <person name="Bonometti L."/>
            <person name="Westerberg I."/>
            <person name="Brannstrom I.O."/>
            <person name="Guillou S."/>
            <person name="Cros-Aarteil S."/>
            <person name="Calhoun S."/>
            <person name="Kuo A."/>
            <person name="Mondo S."/>
            <person name="Pangilinan J."/>
            <person name="Riley R."/>
            <person name="Labutti K."/>
            <person name="Andreopoulos B."/>
            <person name="Lipzen A."/>
            <person name="Chen C."/>
            <person name="Yanf M."/>
            <person name="Daum C."/>
            <person name="Ng V."/>
            <person name="Clum A."/>
            <person name="Steindorff A."/>
            <person name="Ohm R."/>
            <person name="Martin F."/>
            <person name="Silar P."/>
            <person name="Natvig D."/>
            <person name="Lalanne C."/>
            <person name="Gautier V."/>
            <person name="Ament-Velasquez S.L."/>
            <person name="Kruys A."/>
            <person name="Hutchinson M.I."/>
            <person name="Powell A.J."/>
            <person name="Barry K."/>
            <person name="Miller A.N."/>
            <person name="Grigoriev I.V."/>
            <person name="Debuchy R."/>
            <person name="Gladieux P."/>
            <person name="Thoren M.H."/>
            <person name="Johannesson H."/>
        </authorList>
    </citation>
    <scope>NUCLEOTIDE SEQUENCE</scope>
    <source>
        <strain evidence="9">CBS 168.71</strain>
    </source>
</reference>
<comment type="similarity">
    <text evidence="2">Belongs to the syntaxin family.</text>
</comment>
<evidence type="ECO:0000256" key="6">
    <source>
        <dbReference type="ARBA" id="ARBA00022989"/>
    </source>
</evidence>
<dbReference type="PANTHER" id="PTHR15959:SF0">
    <property type="entry name" value="SYNTAXIN-18"/>
    <property type="match status" value="1"/>
</dbReference>
<evidence type="ECO:0000256" key="4">
    <source>
        <dbReference type="ARBA" id="ARBA00022692"/>
    </source>
</evidence>
<comment type="caution">
    <text evidence="9">The sequence shown here is derived from an EMBL/GenBank/DDBJ whole genome shotgun (WGS) entry which is preliminary data.</text>
</comment>
<dbReference type="GO" id="GO:0006890">
    <property type="term" value="P:retrograde vesicle-mediated transport, Golgi to endoplasmic reticulum"/>
    <property type="evidence" value="ECO:0007669"/>
    <property type="project" value="TreeGrafter"/>
</dbReference>
<evidence type="ECO:0000313" key="9">
    <source>
        <dbReference type="EMBL" id="KAK3292069.1"/>
    </source>
</evidence>
<keyword evidence="10" id="KW-1185">Reference proteome</keyword>
<dbReference type="AlphaFoldDB" id="A0AAE0LPD9"/>
<dbReference type="GO" id="GO:0015031">
    <property type="term" value="P:protein transport"/>
    <property type="evidence" value="ECO:0007669"/>
    <property type="project" value="UniProtKB-KW"/>
</dbReference>
<reference evidence="9" key="1">
    <citation type="journal article" date="2023" name="Mol. Phylogenet. Evol.">
        <title>Genome-scale phylogeny and comparative genomics of the fungal order Sordariales.</title>
        <authorList>
            <person name="Hensen N."/>
            <person name="Bonometti L."/>
            <person name="Westerberg I."/>
            <person name="Brannstrom I.O."/>
            <person name="Guillou S."/>
            <person name="Cros-Aarteil S."/>
            <person name="Calhoun S."/>
            <person name="Haridas S."/>
            <person name="Kuo A."/>
            <person name="Mondo S."/>
            <person name="Pangilinan J."/>
            <person name="Riley R."/>
            <person name="LaButti K."/>
            <person name="Andreopoulos B."/>
            <person name="Lipzen A."/>
            <person name="Chen C."/>
            <person name="Yan M."/>
            <person name="Daum C."/>
            <person name="Ng V."/>
            <person name="Clum A."/>
            <person name="Steindorff A."/>
            <person name="Ohm R.A."/>
            <person name="Martin F."/>
            <person name="Silar P."/>
            <person name="Natvig D.O."/>
            <person name="Lalanne C."/>
            <person name="Gautier V."/>
            <person name="Ament-Velasquez S.L."/>
            <person name="Kruys A."/>
            <person name="Hutchinson M.I."/>
            <person name="Powell A.J."/>
            <person name="Barry K."/>
            <person name="Miller A.N."/>
            <person name="Grigoriev I.V."/>
            <person name="Debuchy R."/>
            <person name="Gladieux P."/>
            <person name="Hiltunen Thoren M."/>
            <person name="Johannesson H."/>
        </authorList>
    </citation>
    <scope>NUCLEOTIDE SEQUENCE</scope>
    <source>
        <strain evidence="9">CBS 168.71</strain>
    </source>
</reference>
<keyword evidence="8" id="KW-0472">Membrane</keyword>
<keyword evidence="5" id="KW-0653">Protein transport</keyword>
<dbReference type="CDD" id="cd15850">
    <property type="entry name" value="SNARE_syntaxin18"/>
    <property type="match status" value="1"/>
</dbReference>
<dbReference type="Proteomes" id="UP001278766">
    <property type="component" value="Unassembled WGS sequence"/>
</dbReference>